<evidence type="ECO:0000313" key="13">
    <source>
        <dbReference type="Proteomes" id="UP000570010"/>
    </source>
</evidence>
<evidence type="ECO:0000256" key="1">
    <source>
        <dbReference type="ARBA" id="ARBA00022475"/>
    </source>
</evidence>
<evidence type="ECO:0000256" key="6">
    <source>
        <dbReference type="ARBA" id="ARBA00023306"/>
    </source>
</evidence>
<keyword evidence="3 7" id="KW-0812">Transmembrane</keyword>
<comment type="function">
    <text evidence="7">Essential cell division protein.</text>
</comment>
<protein>
    <recommendedName>
        <fullName evidence="7 8">Cell division protein FtsL</fullName>
    </recommendedName>
</protein>
<dbReference type="Proteomes" id="UP000570010">
    <property type="component" value="Unassembled WGS sequence"/>
</dbReference>
<evidence type="ECO:0000256" key="7">
    <source>
        <dbReference type="HAMAP-Rule" id="MF_00910"/>
    </source>
</evidence>
<dbReference type="NCBIfam" id="TIGR02209">
    <property type="entry name" value="ftsL_broad"/>
    <property type="match status" value="1"/>
</dbReference>
<keyword evidence="12" id="KW-1185">Reference proteome</keyword>
<dbReference type="GO" id="GO:0043093">
    <property type="term" value="P:FtsZ-dependent cytokinesis"/>
    <property type="evidence" value="ECO:0007669"/>
    <property type="project" value="UniProtKB-UniRule"/>
</dbReference>
<keyword evidence="2 7" id="KW-0132">Cell division</keyword>
<comment type="subcellular location">
    <subcellularLocation>
        <location evidence="7">Cell membrane</location>
        <topology evidence="7">Single-pass type II membrane protein</topology>
    </subcellularLocation>
    <text evidence="7">Localizes to the division septum where it forms a ring structure.</text>
</comment>
<evidence type="ECO:0000313" key="11">
    <source>
        <dbReference type="EMBL" id="NEY81874.1"/>
    </source>
</evidence>
<sequence>MGNLARKLEQDHQRSTQVQTTAVVKKQRFTLGEKILALIFGAAVFIGATQMISYQASIYEINKEIQQIETSIKEQEKTNGDLTIQVSELSTYERIWEKAQKLGLKLNENNVKVVQD</sequence>
<gene>
    <name evidence="7 11" type="primary">ftsL</name>
    <name evidence="11" type="ORF">G4D64_10250</name>
    <name evidence="10" type="ORF">H1Z61_10855</name>
</gene>
<dbReference type="InterPro" id="IPR011922">
    <property type="entry name" value="Cell_div_FtsL"/>
</dbReference>
<evidence type="ECO:0000256" key="8">
    <source>
        <dbReference type="NCBIfam" id="TIGR02209"/>
    </source>
</evidence>
<evidence type="ECO:0000313" key="12">
    <source>
        <dbReference type="Proteomes" id="UP000472971"/>
    </source>
</evidence>
<evidence type="ECO:0000256" key="5">
    <source>
        <dbReference type="ARBA" id="ARBA00023136"/>
    </source>
</evidence>
<name>A0A6B3W303_9BACI</name>
<feature type="coiled-coil region" evidence="9">
    <location>
        <begin position="58"/>
        <end position="85"/>
    </location>
</feature>
<dbReference type="AlphaFoldDB" id="A0A6B3W303"/>
<evidence type="ECO:0000256" key="2">
    <source>
        <dbReference type="ARBA" id="ARBA00022618"/>
    </source>
</evidence>
<evidence type="ECO:0000313" key="10">
    <source>
        <dbReference type="EMBL" id="MBA4537617.1"/>
    </source>
</evidence>
<accession>A0A6B3W303</accession>
<keyword evidence="4 7" id="KW-1133">Transmembrane helix</keyword>
<comment type="caution">
    <text evidence="11">The sequence shown here is derived from an EMBL/GenBank/DDBJ whole genome shotgun (WGS) entry which is preliminary data.</text>
</comment>
<dbReference type="GO" id="GO:0032153">
    <property type="term" value="C:cell division site"/>
    <property type="evidence" value="ECO:0007669"/>
    <property type="project" value="UniProtKB-UniRule"/>
</dbReference>
<keyword evidence="9" id="KW-0175">Coiled coil</keyword>
<dbReference type="InterPro" id="IPR007060">
    <property type="entry name" value="FtsL/DivIC"/>
</dbReference>
<dbReference type="RefSeq" id="WP_163242266.1">
    <property type="nucleotide sequence ID" value="NZ_JAAIWN010000022.1"/>
</dbReference>
<keyword evidence="6 7" id="KW-0131">Cell cycle</keyword>
<evidence type="ECO:0000256" key="9">
    <source>
        <dbReference type="SAM" id="Coils"/>
    </source>
</evidence>
<dbReference type="EMBL" id="JAAIWN010000022">
    <property type="protein sequence ID" value="NEY81874.1"/>
    <property type="molecule type" value="Genomic_DNA"/>
</dbReference>
<dbReference type="Proteomes" id="UP000472971">
    <property type="component" value="Unassembled WGS sequence"/>
</dbReference>
<keyword evidence="5 7" id="KW-0472">Membrane</keyword>
<reference evidence="10 13" key="2">
    <citation type="submission" date="2020-07" db="EMBL/GenBank/DDBJ databases">
        <authorList>
            <person name="Feng H."/>
        </authorList>
    </citation>
    <scope>NUCLEOTIDE SEQUENCE [LARGE SCALE GENOMIC DNA]</scope>
    <source>
        <strain evidence="13">s-12</strain>
        <strain evidence="10">S-12</strain>
    </source>
</reference>
<reference evidence="11 12" key="1">
    <citation type="submission" date="2020-02" db="EMBL/GenBank/DDBJ databases">
        <title>Bacillus aquiflavi sp. nov., isolated from yellow water of strong flavor Chinese baijiu in Yibin region of China.</title>
        <authorList>
            <person name="Xie J."/>
        </authorList>
    </citation>
    <scope>NUCLEOTIDE SEQUENCE [LARGE SCALE GENOMIC DNA]</scope>
    <source>
        <strain evidence="11 12">3H-10</strain>
    </source>
</reference>
<keyword evidence="1 7" id="KW-1003">Cell membrane</keyword>
<organism evidence="11 12">
    <name type="scientific">Bacillus aquiflavi</name>
    <dbReference type="NCBI Taxonomy" id="2672567"/>
    <lineage>
        <taxon>Bacteria</taxon>
        <taxon>Bacillati</taxon>
        <taxon>Bacillota</taxon>
        <taxon>Bacilli</taxon>
        <taxon>Bacillales</taxon>
        <taxon>Bacillaceae</taxon>
        <taxon>Bacillus</taxon>
    </lineage>
</organism>
<comment type="similarity">
    <text evidence="7">Belongs to the FtsL family.</text>
</comment>
<dbReference type="EMBL" id="JACEIO010000024">
    <property type="protein sequence ID" value="MBA4537617.1"/>
    <property type="molecule type" value="Genomic_DNA"/>
</dbReference>
<proteinExistence type="inferred from homology"/>
<evidence type="ECO:0000256" key="3">
    <source>
        <dbReference type="ARBA" id="ARBA00022692"/>
    </source>
</evidence>
<dbReference type="GO" id="GO:0005886">
    <property type="term" value="C:plasma membrane"/>
    <property type="evidence" value="ECO:0007669"/>
    <property type="project" value="UniProtKB-SubCell"/>
</dbReference>
<dbReference type="Pfam" id="PF04977">
    <property type="entry name" value="DivIC"/>
    <property type="match status" value="1"/>
</dbReference>
<dbReference type="HAMAP" id="MF_00910">
    <property type="entry name" value="FtsL"/>
    <property type="match status" value="1"/>
</dbReference>
<evidence type="ECO:0000256" key="4">
    <source>
        <dbReference type="ARBA" id="ARBA00022989"/>
    </source>
</evidence>
<feature type="transmembrane region" description="Helical" evidence="7">
    <location>
        <begin position="35"/>
        <end position="54"/>
    </location>
</feature>